<comment type="caution">
    <text evidence="2">The sequence shown here is derived from an EMBL/GenBank/DDBJ whole genome shotgun (WGS) entry which is preliminary data.</text>
</comment>
<dbReference type="Proteomes" id="UP001595420">
    <property type="component" value="Unassembled WGS sequence"/>
</dbReference>
<dbReference type="PANTHER" id="PTHR43737">
    <property type="entry name" value="BLL7424 PROTEIN"/>
    <property type="match status" value="1"/>
</dbReference>
<dbReference type="EMBL" id="JBHRSB010000005">
    <property type="protein sequence ID" value="MFC3001590.1"/>
    <property type="molecule type" value="Genomic_DNA"/>
</dbReference>
<dbReference type="Pfam" id="PF07394">
    <property type="entry name" value="DUF1501"/>
    <property type="match status" value="1"/>
</dbReference>
<evidence type="ECO:0000313" key="3">
    <source>
        <dbReference type="Proteomes" id="UP001595420"/>
    </source>
</evidence>
<organism evidence="2 3">
    <name type="scientific">Falsiroseomonas tokyonensis</name>
    <dbReference type="NCBI Taxonomy" id="430521"/>
    <lineage>
        <taxon>Bacteria</taxon>
        <taxon>Pseudomonadati</taxon>
        <taxon>Pseudomonadota</taxon>
        <taxon>Alphaproteobacteria</taxon>
        <taxon>Acetobacterales</taxon>
        <taxon>Roseomonadaceae</taxon>
        <taxon>Falsiroseomonas</taxon>
    </lineage>
</organism>
<dbReference type="RefSeq" id="WP_216837679.1">
    <property type="nucleotide sequence ID" value="NZ_JAFNJS010000005.1"/>
</dbReference>
<evidence type="ECO:0000313" key="2">
    <source>
        <dbReference type="EMBL" id="MFC3001590.1"/>
    </source>
</evidence>
<dbReference type="PROSITE" id="PS51318">
    <property type="entry name" value="TAT"/>
    <property type="match status" value="1"/>
</dbReference>
<dbReference type="PANTHER" id="PTHR43737:SF1">
    <property type="entry name" value="DUF1501 DOMAIN-CONTAINING PROTEIN"/>
    <property type="match status" value="1"/>
</dbReference>
<feature type="signal peptide" evidence="1">
    <location>
        <begin position="1"/>
        <end position="29"/>
    </location>
</feature>
<sequence>MNANHLPRLGRRSFLLGLTALAAAGPARLAVADVAPAAQIMDRRLVVILLRGAMDGLHAVVPYGDADYAALRGELALKDPGQEGGVLDLGGQFGLHPKLVALHGMYAQGELLPVHAVAGPYRTRSHFDGQDLMEGGGLQRLESGWLNRALTHIPESAGQPARTGLALGLDLPLLMRGEAPVGMWAPPRPTRPEPDLYARMAELLHEDAVLGPTVLEGMRGRGYAMGALAMGAAIPANQGGFTRLAAAAGRMLARPDGPRVAALELGGWDTHAGQAQRIDPVLVQLDRGIAALRDQLGEAWSRTAVLAITEFGRTARANGNLGTDHGTGGAAFLAGGAVRGGRVLANWPGLKRDNLFENRDLQPTRDLRALAKALLRDHLRLSEGAVAAAFPGSEDVAAEGGLLRA</sequence>
<dbReference type="InterPro" id="IPR010869">
    <property type="entry name" value="DUF1501"/>
</dbReference>
<protein>
    <submittedName>
        <fullName evidence="2">DUF1501 domain-containing protein</fullName>
    </submittedName>
</protein>
<gene>
    <name evidence="2" type="ORF">ACFOD3_16920</name>
</gene>
<proteinExistence type="predicted"/>
<keyword evidence="3" id="KW-1185">Reference proteome</keyword>
<name>A0ABV7C005_9PROT</name>
<accession>A0ABV7C005</accession>
<reference evidence="3" key="1">
    <citation type="journal article" date="2019" name="Int. J. Syst. Evol. Microbiol.">
        <title>The Global Catalogue of Microorganisms (GCM) 10K type strain sequencing project: providing services to taxonomists for standard genome sequencing and annotation.</title>
        <authorList>
            <consortium name="The Broad Institute Genomics Platform"/>
            <consortium name="The Broad Institute Genome Sequencing Center for Infectious Disease"/>
            <person name="Wu L."/>
            <person name="Ma J."/>
        </authorList>
    </citation>
    <scope>NUCLEOTIDE SEQUENCE [LARGE SCALE GENOMIC DNA]</scope>
    <source>
        <strain evidence="3">CGMCC 1.16855</strain>
    </source>
</reference>
<evidence type="ECO:0000256" key="1">
    <source>
        <dbReference type="SAM" id="SignalP"/>
    </source>
</evidence>
<dbReference type="InterPro" id="IPR006311">
    <property type="entry name" value="TAT_signal"/>
</dbReference>
<feature type="chain" id="PRO_5045533955" evidence="1">
    <location>
        <begin position="30"/>
        <end position="405"/>
    </location>
</feature>
<keyword evidence="1" id="KW-0732">Signal</keyword>